<dbReference type="CDD" id="cd09599">
    <property type="entry name" value="M1_LTA4H"/>
    <property type="match status" value="1"/>
</dbReference>
<dbReference type="STRING" id="319224.Sputcn32_2314"/>
<evidence type="ECO:0000256" key="14">
    <source>
        <dbReference type="SAM" id="SignalP"/>
    </source>
</evidence>
<dbReference type="SUPFAM" id="SSF48371">
    <property type="entry name" value="ARM repeat"/>
    <property type="match status" value="1"/>
</dbReference>
<dbReference type="HOGENOM" id="CLU_014505_1_2_6"/>
<feature type="active site" description="Proton donor" evidence="12">
    <location>
        <position position="423"/>
    </location>
</feature>
<evidence type="ECO:0000256" key="11">
    <source>
        <dbReference type="ARBA" id="ARBA00023049"/>
    </source>
</evidence>
<keyword evidence="11" id="KW-0482">Metalloprotease</keyword>
<gene>
    <name evidence="16" type="ordered locus">Sputcn32_2314</name>
</gene>
<evidence type="ECO:0000313" key="16">
    <source>
        <dbReference type="EMBL" id="ABP76035.1"/>
    </source>
</evidence>
<comment type="catalytic activity">
    <reaction evidence="1">
        <text>Release of an N-terminal amino acid, Xaa-|-Yaa- from a peptide, amide or arylamide. Xaa is preferably Ala, but may be most amino acids including Pro (slow action). When a terminal hydrophobic residue is followed by a prolyl residue, the two may be released as an intact Xaa-Pro dipeptide.</text>
        <dbReference type="EC" id="3.4.11.2"/>
    </reaction>
</comment>
<evidence type="ECO:0000256" key="3">
    <source>
        <dbReference type="ARBA" id="ARBA00010136"/>
    </source>
</evidence>
<dbReference type="GO" id="GO:0008270">
    <property type="term" value="F:zinc ion binding"/>
    <property type="evidence" value="ECO:0007669"/>
    <property type="project" value="InterPro"/>
</dbReference>
<dbReference type="GO" id="GO:0005737">
    <property type="term" value="C:cytoplasm"/>
    <property type="evidence" value="ECO:0007669"/>
    <property type="project" value="UniProtKB-SubCell"/>
</dbReference>
<dbReference type="eggNOG" id="COG0308">
    <property type="taxonomic scope" value="Bacteria"/>
</dbReference>
<dbReference type="InterPro" id="IPR049980">
    <property type="entry name" value="LTA4H_cat"/>
</dbReference>
<evidence type="ECO:0000259" key="15">
    <source>
        <dbReference type="SMART" id="SM01263"/>
    </source>
</evidence>
<evidence type="ECO:0000256" key="6">
    <source>
        <dbReference type="ARBA" id="ARBA00022490"/>
    </source>
</evidence>
<dbReference type="InterPro" id="IPR042097">
    <property type="entry name" value="Aminopeptidase_N-like_N_sf"/>
</dbReference>
<dbReference type="SUPFAM" id="SSF55486">
    <property type="entry name" value="Metalloproteases ('zincins'), catalytic domain"/>
    <property type="match status" value="1"/>
</dbReference>
<comment type="subcellular location">
    <subcellularLocation>
        <location evidence="2">Cytoplasm</location>
    </subcellularLocation>
</comment>
<dbReference type="AlphaFoldDB" id="A4Y7V2"/>
<feature type="binding site" evidence="13">
    <location>
        <position position="360"/>
    </location>
    <ligand>
        <name>Zn(2+)</name>
        <dbReference type="ChEBI" id="CHEBI:29105"/>
        <note>catalytic</note>
    </ligand>
</feature>
<dbReference type="KEGG" id="spc:Sputcn32_2314"/>
<proteinExistence type="inferred from homology"/>
<keyword evidence="10 13" id="KW-0862">Zinc</keyword>
<dbReference type="Gene3D" id="1.10.390.10">
    <property type="entry name" value="Neutral Protease Domain 2"/>
    <property type="match status" value="1"/>
</dbReference>
<evidence type="ECO:0000256" key="10">
    <source>
        <dbReference type="ARBA" id="ARBA00022833"/>
    </source>
</evidence>
<dbReference type="FunFam" id="3.30.2010.30:FF:000001">
    <property type="entry name" value="Leukotriene A(4) hydrolase"/>
    <property type="match status" value="1"/>
</dbReference>
<evidence type="ECO:0000256" key="1">
    <source>
        <dbReference type="ARBA" id="ARBA00000098"/>
    </source>
</evidence>
<keyword evidence="7" id="KW-0645">Protease</keyword>
<reference evidence="16" key="1">
    <citation type="submission" date="2007-04" db="EMBL/GenBank/DDBJ databases">
        <title>Complete sequence of Shewanella putrefaciens CN-32.</title>
        <authorList>
            <consortium name="US DOE Joint Genome Institute"/>
            <person name="Copeland A."/>
            <person name="Lucas S."/>
            <person name="Lapidus A."/>
            <person name="Barry K."/>
            <person name="Detter J.C."/>
            <person name="Glavina del Rio T."/>
            <person name="Hammon N."/>
            <person name="Israni S."/>
            <person name="Dalin E."/>
            <person name="Tice H."/>
            <person name="Pitluck S."/>
            <person name="Chain P."/>
            <person name="Malfatti S."/>
            <person name="Shin M."/>
            <person name="Vergez L."/>
            <person name="Schmutz J."/>
            <person name="Larimer F."/>
            <person name="Land M."/>
            <person name="Hauser L."/>
            <person name="Kyrpides N."/>
            <person name="Mikhailova N."/>
            <person name="Romine M.F."/>
            <person name="Fredrickson J."/>
            <person name="Tiedje J."/>
            <person name="Richardson P."/>
        </authorList>
    </citation>
    <scope>NUCLEOTIDE SEQUENCE [LARGE SCALE GENOMIC DNA]</scope>
    <source>
        <strain evidence="16">CN-32</strain>
    </source>
</reference>
<dbReference type="Pfam" id="PF09127">
    <property type="entry name" value="Leuk-A4-hydro_C"/>
    <property type="match status" value="1"/>
</dbReference>
<dbReference type="PRINTS" id="PR00756">
    <property type="entry name" value="ALADIPTASE"/>
</dbReference>
<name>A4Y7V2_SHEPC</name>
<dbReference type="InterPro" id="IPR015211">
    <property type="entry name" value="Peptidase_M1_C"/>
</dbReference>
<evidence type="ECO:0000256" key="4">
    <source>
        <dbReference type="ARBA" id="ARBA00012564"/>
    </source>
</evidence>
<feature type="chain" id="PRO_5002677310" description="Aminopeptidase N" evidence="14">
    <location>
        <begin position="26"/>
        <end position="652"/>
    </location>
</feature>
<feature type="signal peptide" evidence="14">
    <location>
        <begin position="1"/>
        <end position="25"/>
    </location>
</feature>
<feature type="binding site" evidence="13">
    <location>
        <position position="341"/>
    </location>
    <ligand>
        <name>Zn(2+)</name>
        <dbReference type="ChEBI" id="CHEBI:29105"/>
        <note>catalytic</note>
    </ligand>
</feature>
<comment type="cofactor">
    <cofactor evidence="13">
        <name>Zn(2+)</name>
        <dbReference type="ChEBI" id="CHEBI:29105"/>
    </cofactor>
    <text evidence="13">Binds 1 zinc ion per subunit.</text>
</comment>
<dbReference type="SMART" id="SM01263">
    <property type="entry name" value="Leuk-A4-hydro_C"/>
    <property type="match status" value="1"/>
</dbReference>
<sequence precursor="true">MLSLRPTVLCSALLFALQFLPSTYANSTDANSASNTFASEPAATFAQTQTQQNQDTLTYANYTEVSVSHVALALAIDFKQNHLSGEVILDLAWHKAGKELILDTRDLTINSVTALNTAGKWQSVPFTLANADTVKGAALTIKLADEDTQKVKISYHTSNNPSGIQWLTPEQTQGKLLPFMFSQSQAIHARSWIPLQDTPAVRQTYSAIITADKAITVVMGAERKVLSSTQTQFTMPQAIPAYLIAIAAGDLKFSPLDNISGIWAEPVMLDKASKEFSDTPEMIKTASKRYGDYRWGRYDLLILPPSFPFGGMENPRLSFITPTVIAGDKSLVSLIAHELAHSWSGNLVTNATWRDLWLNEGFTTYVENRIMEDLYGRDRALMEQTIGYSELLAEIEALPPEDSVLHITLGERDPDDAFSGVPYVKGQLFLIFLEQKYGRQRFDAFVKDYFSHFAFQSITTEQFREYLSLNLLNKYPNIVSEAEVDTWIEGQGLPSFLVPPNSHAFDDVDLQRQTWLEGKVSAKALKTKTWTVHQWLRFISEMPRINLHQAKLAELDNAFHFTGTSNSEIAFAWYSLALDNRYYTVLPALKQYVNEIGRRRLILPLYQTLASTEHYDWAKHVYLNARSGYHPQTQASLDLLFADKPIAHEHNH</sequence>
<keyword evidence="6" id="KW-0963">Cytoplasm</keyword>
<keyword evidence="9" id="KW-0378">Hydrolase</keyword>
<keyword evidence="14" id="KW-0732">Signal</keyword>
<evidence type="ECO:0000256" key="7">
    <source>
        <dbReference type="ARBA" id="ARBA00022670"/>
    </source>
</evidence>
<dbReference type="InterPro" id="IPR038502">
    <property type="entry name" value="M1_LTA-4_hydro/amino_C_sf"/>
</dbReference>
<protein>
    <recommendedName>
        <fullName evidence="5">Aminopeptidase N</fullName>
        <ecNumber evidence="4">3.4.11.2</ecNumber>
    </recommendedName>
</protein>
<dbReference type="Pfam" id="PF01433">
    <property type="entry name" value="Peptidase_M1"/>
    <property type="match status" value="1"/>
</dbReference>
<dbReference type="Gene3D" id="1.25.40.320">
    <property type="entry name" value="Peptidase M1, leukotriene A4 hydrolase/aminopeptidase C-terminal domain"/>
    <property type="match status" value="1"/>
</dbReference>
<organism evidence="16">
    <name type="scientific">Shewanella putrefaciens (strain CN-32 / ATCC BAA-453)</name>
    <dbReference type="NCBI Taxonomy" id="319224"/>
    <lineage>
        <taxon>Bacteria</taxon>
        <taxon>Pseudomonadati</taxon>
        <taxon>Pseudomonadota</taxon>
        <taxon>Gammaproteobacteria</taxon>
        <taxon>Alteromonadales</taxon>
        <taxon>Shewanellaceae</taxon>
        <taxon>Shewanella</taxon>
    </lineage>
</organism>
<dbReference type="EC" id="3.4.11.2" evidence="4"/>
<feature type="binding site" evidence="13">
    <location>
        <position position="337"/>
    </location>
    <ligand>
        <name>Zn(2+)</name>
        <dbReference type="ChEBI" id="CHEBI:29105"/>
        <note>catalytic</note>
    </ligand>
</feature>
<evidence type="ECO:0000256" key="9">
    <source>
        <dbReference type="ARBA" id="ARBA00022801"/>
    </source>
</evidence>
<dbReference type="InterPro" id="IPR014782">
    <property type="entry name" value="Peptidase_M1_dom"/>
</dbReference>
<keyword evidence="16" id="KW-0031">Aminopeptidase</keyword>
<evidence type="ECO:0000256" key="8">
    <source>
        <dbReference type="ARBA" id="ARBA00022723"/>
    </source>
</evidence>
<dbReference type="PANTHER" id="PTHR45726">
    <property type="entry name" value="LEUKOTRIENE A-4 HYDROLASE"/>
    <property type="match status" value="1"/>
</dbReference>
<dbReference type="GO" id="GO:0008237">
    <property type="term" value="F:metallopeptidase activity"/>
    <property type="evidence" value="ECO:0007669"/>
    <property type="project" value="UniProtKB-KW"/>
</dbReference>
<feature type="domain" description="Peptidase M1 leukotriene A4 hydrolase/aminopeptidase C-terminal" evidence="15">
    <location>
        <begin position="502"/>
        <end position="641"/>
    </location>
</feature>
<evidence type="ECO:0000256" key="13">
    <source>
        <dbReference type="PIRSR" id="PIRSR634015-3"/>
    </source>
</evidence>
<dbReference type="Gene3D" id="3.30.2010.30">
    <property type="match status" value="1"/>
</dbReference>
<dbReference type="InterPro" id="IPR045357">
    <property type="entry name" value="Aminopeptidase_N-like_N"/>
</dbReference>
<accession>A4Y7V2</accession>
<dbReference type="SUPFAM" id="SSF63737">
    <property type="entry name" value="Leukotriene A4 hydrolase N-terminal domain"/>
    <property type="match status" value="1"/>
</dbReference>
<dbReference type="GO" id="GO:0016285">
    <property type="term" value="F:alanyl aminopeptidase activity"/>
    <property type="evidence" value="ECO:0007669"/>
    <property type="project" value="UniProtKB-EC"/>
</dbReference>
<dbReference type="Gene3D" id="2.60.40.1730">
    <property type="entry name" value="tricorn interacting facor f3 domain"/>
    <property type="match status" value="1"/>
</dbReference>
<evidence type="ECO:0000256" key="5">
    <source>
        <dbReference type="ARBA" id="ARBA00015611"/>
    </source>
</evidence>
<dbReference type="GO" id="GO:0006508">
    <property type="term" value="P:proteolysis"/>
    <property type="evidence" value="ECO:0007669"/>
    <property type="project" value="UniProtKB-KW"/>
</dbReference>
<dbReference type="InterPro" id="IPR027268">
    <property type="entry name" value="Peptidase_M4/M1_CTD_sf"/>
</dbReference>
<keyword evidence="8 13" id="KW-0479">Metal-binding</keyword>
<dbReference type="PANTHER" id="PTHR45726:SF3">
    <property type="entry name" value="LEUKOTRIENE A-4 HYDROLASE"/>
    <property type="match status" value="1"/>
</dbReference>
<feature type="active site" description="Proton acceptor" evidence="12">
    <location>
        <position position="338"/>
    </location>
</feature>
<comment type="similarity">
    <text evidence="3">Belongs to the peptidase M1 family.</text>
</comment>
<dbReference type="InterPro" id="IPR034015">
    <property type="entry name" value="M1_LTA4H"/>
</dbReference>
<dbReference type="InterPro" id="IPR016024">
    <property type="entry name" value="ARM-type_fold"/>
</dbReference>
<evidence type="ECO:0000256" key="2">
    <source>
        <dbReference type="ARBA" id="ARBA00004496"/>
    </source>
</evidence>
<dbReference type="InterPro" id="IPR001930">
    <property type="entry name" value="Peptidase_M1"/>
</dbReference>
<evidence type="ECO:0000256" key="12">
    <source>
        <dbReference type="PIRSR" id="PIRSR634015-1"/>
    </source>
</evidence>
<dbReference type="EMBL" id="CP000681">
    <property type="protein sequence ID" value="ABP76035.1"/>
    <property type="molecule type" value="Genomic_DNA"/>
</dbReference>
<dbReference type="Pfam" id="PF17900">
    <property type="entry name" value="Peptidase_M1_N"/>
    <property type="match status" value="1"/>
</dbReference>
<dbReference type="MEROPS" id="M01.031"/>